<evidence type="ECO:0000313" key="1">
    <source>
        <dbReference type="EMBL" id="KAF6742450.1"/>
    </source>
</evidence>
<name>A0A8H6H9L6_9AGAR</name>
<accession>A0A8H6H9L6</accession>
<evidence type="ECO:0000313" key="2">
    <source>
        <dbReference type="Proteomes" id="UP000521943"/>
    </source>
</evidence>
<keyword evidence="2" id="KW-1185">Reference proteome</keyword>
<comment type="caution">
    <text evidence="1">The sequence shown here is derived from an EMBL/GenBank/DDBJ whole genome shotgun (WGS) entry which is preliminary data.</text>
</comment>
<dbReference type="EMBL" id="JACGCI010000183">
    <property type="protein sequence ID" value="KAF6742450.1"/>
    <property type="molecule type" value="Genomic_DNA"/>
</dbReference>
<dbReference type="Proteomes" id="UP000521943">
    <property type="component" value="Unassembled WGS sequence"/>
</dbReference>
<proteinExistence type="predicted"/>
<protein>
    <submittedName>
        <fullName evidence="1">Uncharacterized protein</fullName>
    </submittedName>
</protein>
<gene>
    <name evidence="1" type="ORF">DFP72DRAFT_1081919</name>
</gene>
<reference evidence="1 2" key="1">
    <citation type="submission" date="2020-07" db="EMBL/GenBank/DDBJ databases">
        <title>Comparative genomics of pyrophilous fungi reveals a link between fire events and developmental genes.</title>
        <authorList>
            <consortium name="DOE Joint Genome Institute"/>
            <person name="Steindorff A.S."/>
            <person name="Carver A."/>
            <person name="Calhoun S."/>
            <person name="Stillman K."/>
            <person name="Liu H."/>
            <person name="Lipzen A."/>
            <person name="Pangilinan J."/>
            <person name="Labutti K."/>
            <person name="Bruns T.D."/>
            <person name="Grigoriev I.V."/>
        </authorList>
    </citation>
    <scope>NUCLEOTIDE SEQUENCE [LARGE SCALE GENOMIC DNA]</scope>
    <source>
        <strain evidence="1 2">CBS 144469</strain>
    </source>
</reference>
<dbReference type="AlphaFoldDB" id="A0A8H6H9L6"/>
<organism evidence="1 2">
    <name type="scientific">Ephemerocybe angulata</name>
    <dbReference type="NCBI Taxonomy" id="980116"/>
    <lineage>
        <taxon>Eukaryota</taxon>
        <taxon>Fungi</taxon>
        <taxon>Dikarya</taxon>
        <taxon>Basidiomycota</taxon>
        <taxon>Agaricomycotina</taxon>
        <taxon>Agaricomycetes</taxon>
        <taxon>Agaricomycetidae</taxon>
        <taxon>Agaricales</taxon>
        <taxon>Agaricineae</taxon>
        <taxon>Psathyrellaceae</taxon>
        <taxon>Ephemerocybe</taxon>
    </lineage>
</organism>
<sequence length="58" mass="6382">MSLSPEEVSESTIVALAGVPDEYILLGFCTSYVYHYILSLAEEVKPYNLIAKSDADLI</sequence>